<dbReference type="CDD" id="cd03801">
    <property type="entry name" value="GT4_PimA-like"/>
    <property type="match status" value="1"/>
</dbReference>
<reference evidence="1" key="2">
    <citation type="journal article" date="2023" name="Syst. Appl. Microbiol.">
        <title>Govania unica gen. nov., sp. nov., a rare biosphere bacterium that represents a novel family in the class Alphaproteobacteria.</title>
        <authorList>
            <person name="Vandamme P."/>
            <person name="Peeters C."/>
            <person name="Hettiarachchi A."/>
            <person name="Cnockaert M."/>
            <person name="Carlier A."/>
        </authorList>
    </citation>
    <scope>NUCLEOTIDE SEQUENCE</scope>
    <source>
        <strain evidence="1">LMG 31809</strain>
    </source>
</reference>
<dbReference type="PANTHER" id="PTHR12526">
    <property type="entry name" value="GLYCOSYLTRANSFERASE"/>
    <property type="match status" value="1"/>
</dbReference>
<dbReference type="Gene3D" id="3.40.50.2000">
    <property type="entry name" value="Glycogen Phosphorylase B"/>
    <property type="match status" value="2"/>
</dbReference>
<dbReference type="InterPro" id="IPR017521">
    <property type="entry name" value="Sugar_tfrase_PEP-CTERM_Stp1"/>
</dbReference>
<dbReference type="AlphaFoldDB" id="A0A9X3Z6Y4"/>
<reference evidence="1" key="1">
    <citation type="submission" date="2022-08" db="EMBL/GenBank/DDBJ databases">
        <authorList>
            <person name="Vandamme P."/>
            <person name="Hettiarachchi A."/>
            <person name="Peeters C."/>
            <person name="Cnockaert M."/>
            <person name="Carlier A."/>
        </authorList>
    </citation>
    <scope>NUCLEOTIDE SEQUENCE</scope>
    <source>
        <strain evidence="1">LMG 31809</strain>
    </source>
</reference>
<dbReference type="PANTHER" id="PTHR12526:SF600">
    <property type="entry name" value="GLYCOSYL TRANSFERASE GROUP 1"/>
    <property type="match status" value="1"/>
</dbReference>
<dbReference type="SUPFAM" id="SSF53756">
    <property type="entry name" value="UDP-Glycosyltransferase/glycogen phosphorylase"/>
    <property type="match status" value="1"/>
</dbReference>
<name>A0A9X3Z6Y4_9PROT</name>
<gene>
    <name evidence="1" type="ORF">NYP16_06515</name>
</gene>
<comment type="caution">
    <text evidence="1">The sequence shown here is derived from an EMBL/GenBank/DDBJ whole genome shotgun (WGS) entry which is preliminary data.</text>
</comment>
<accession>A0A9X3Z6Y4</accession>
<dbReference type="Pfam" id="PF13692">
    <property type="entry name" value="Glyco_trans_1_4"/>
    <property type="match status" value="1"/>
</dbReference>
<keyword evidence="2" id="KW-1185">Reference proteome</keyword>
<dbReference type="EMBL" id="JANWOI010000002">
    <property type="protein sequence ID" value="MDA5193606.1"/>
    <property type="molecule type" value="Genomic_DNA"/>
</dbReference>
<dbReference type="GO" id="GO:0016757">
    <property type="term" value="F:glycosyltransferase activity"/>
    <property type="evidence" value="ECO:0007669"/>
    <property type="project" value="TreeGrafter"/>
</dbReference>
<evidence type="ECO:0000313" key="2">
    <source>
        <dbReference type="Proteomes" id="UP001141619"/>
    </source>
</evidence>
<protein>
    <submittedName>
        <fullName evidence="1">TIGR03087 family PEP-CTERM/XrtA system glycosyltransferase</fullName>
    </submittedName>
</protein>
<dbReference type="RefSeq" id="WP_274943306.1">
    <property type="nucleotide sequence ID" value="NZ_JANWOI010000002.1"/>
</dbReference>
<proteinExistence type="predicted"/>
<dbReference type="Proteomes" id="UP001141619">
    <property type="component" value="Unassembled WGS sequence"/>
</dbReference>
<evidence type="ECO:0000313" key="1">
    <source>
        <dbReference type="EMBL" id="MDA5193606.1"/>
    </source>
</evidence>
<sequence length="403" mass="44879">MADILFLAHRIPYPPNKGDKIRSWHMLLHLAKRHSVYLGCFVDDPEDMAHVAFLRTICADVCALPINPLHNKIRSLQGLLRDEALSVAFYRDARMTAWVDRVLGQGPMAATVLFSSPVGQFILGRGRVCGRTVMDFVDIDSDKWRQYAENKPWPMSWIYQREQRKLLAFERKMAATVQSSLFVSPKEAELFQKLAPEVAARVGHLNNGVDFNYFSPDHVFPSPYKMGERALVFTGAMDYWANVDAVDWFARAIFPQIRAAAPDTVFYIVGGKPMAAVQALRSLPGVVVTGRVEDVRPYVAHAALAVCPLRIARGIQNKVLEGMAMAQPVVATPQAFEGIEATPGEHLLVADGVDDFAATVLDVLSGRVDPELGARARNCVMTNYSWDQNLKVLDILLDIQDND</sequence>
<organism evidence="1 2">
    <name type="scientific">Govanella unica</name>
    <dbReference type="NCBI Taxonomy" id="2975056"/>
    <lineage>
        <taxon>Bacteria</taxon>
        <taxon>Pseudomonadati</taxon>
        <taxon>Pseudomonadota</taxon>
        <taxon>Alphaproteobacteria</taxon>
        <taxon>Emcibacterales</taxon>
        <taxon>Govanellaceae</taxon>
        <taxon>Govanella</taxon>
    </lineage>
</organism>
<dbReference type="NCBIfam" id="TIGR03087">
    <property type="entry name" value="stp1"/>
    <property type="match status" value="1"/>
</dbReference>